<dbReference type="GO" id="GO:0016405">
    <property type="term" value="F:CoA-ligase activity"/>
    <property type="evidence" value="ECO:0007669"/>
    <property type="project" value="TreeGrafter"/>
</dbReference>
<dbReference type="InterPro" id="IPR000873">
    <property type="entry name" value="AMP-dep_synth/lig_dom"/>
</dbReference>
<keyword evidence="6" id="KW-1185">Reference proteome</keyword>
<dbReference type="Gene3D" id="3.40.50.12780">
    <property type="entry name" value="N-terminal domain of ligase-like"/>
    <property type="match status" value="1"/>
</dbReference>
<reference evidence="5 6" key="1">
    <citation type="submission" date="2018-09" db="EMBL/GenBank/DDBJ databases">
        <title>Sphingomonas peninsula sp. nov., isolated from fildes peninsula, Antarctic soil.</title>
        <authorList>
            <person name="Yingchao G."/>
        </authorList>
    </citation>
    <scope>NUCLEOTIDE SEQUENCE [LARGE SCALE GENOMIC DNA]</scope>
    <source>
        <strain evidence="5 6">YZ-8</strain>
        <plasmid evidence="5 6">unnamed1</plasmid>
    </source>
</reference>
<dbReference type="Pfam" id="PF00501">
    <property type="entry name" value="AMP-binding"/>
    <property type="match status" value="1"/>
</dbReference>
<evidence type="ECO:0000313" key="5">
    <source>
        <dbReference type="EMBL" id="AYJ85394.1"/>
    </source>
</evidence>
<feature type="domain" description="AMP-dependent synthetase/ligase" evidence="3">
    <location>
        <begin position="32"/>
        <end position="384"/>
    </location>
</feature>
<dbReference type="SUPFAM" id="SSF56801">
    <property type="entry name" value="Acetyl-CoA synthetase-like"/>
    <property type="match status" value="1"/>
</dbReference>
<evidence type="ECO:0000256" key="2">
    <source>
        <dbReference type="ARBA" id="ARBA00022598"/>
    </source>
</evidence>
<name>A0A494TDQ0_SPHPE</name>
<comment type="similarity">
    <text evidence="1">Belongs to the ATP-dependent AMP-binding enzyme family.</text>
</comment>
<keyword evidence="5" id="KW-0614">Plasmid</keyword>
<dbReference type="Proteomes" id="UP000276254">
    <property type="component" value="Plasmid unnamed1"/>
</dbReference>
<dbReference type="PANTHER" id="PTHR24096">
    <property type="entry name" value="LONG-CHAIN-FATTY-ACID--COA LIGASE"/>
    <property type="match status" value="1"/>
</dbReference>
<dbReference type="KEGG" id="spha:D3Y57_05225"/>
<dbReference type="Pfam" id="PF13193">
    <property type="entry name" value="AMP-binding_C"/>
    <property type="match status" value="1"/>
</dbReference>
<keyword evidence="2 5" id="KW-0436">Ligase</keyword>
<dbReference type="EMBL" id="CP032828">
    <property type="protein sequence ID" value="AYJ85394.1"/>
    <property type="molecule type" value="Genomic_DNA"/>
</dbReference>
<dbReference type="Gene3D" id="3.30.300.30">
    <property type="match status" value="1"/>
</dbReference>
<evidence type="ECO:0000259" key="4">
    <source>
        <dbReference type="Pfam" id="PF13193"/>
    </source>
</evidence>
<dbReference type="InterPro" id="IPR045851">
    <property type="entry name" value="AMP-bd_C_sf"/>
</dbReference>
<dbReference type="AlphaFoldDB" id="A0A494TDQ0"/>
<geneLocation type="plasmid" evidence="5">
    <name>unnamed1</name>
</geneLocation>
<dbReference type="PANTHER" id="PTHR24096:SF149">
    <property type="entry name" value="AMP-BINDING DOMAIN-CONTAINING PROTEIN-RELATED"/>
    <property type="match status" value="1"/>
</dbReference>
<accession>A0A494TDQ0</accession>
<organism evidence="5 6">
    <name type="scientific">Sphingomonas paeninsulae</name>
    <dbReference type="NCBI Taxonomy" id="2319844"/>
    <lineage>
        <taxon>Bacteria</taxon>
        <taxon>Pseudomonadati</taxon>
        <taxon>Pseudomonadota</taxon>
        <taxon>Alphaproteobacteria</taxon>
        <taxon>Sphingomonadales</taxon>
        <taxon>Sphingomonadaceae</taxon>
        <taxon>Sphingomonas</taxon>
    </lineage>
</organism>
<sequence>MEYGRAKSSNRRARVTNVRALIDAVIRIDSSADAIEWEGRWLDWGDLSERVDTLRALYAEMQLPTGARIGVMLRNRLPQLCALYSVLIADACLVTVNPLYPDIAVSDDLRTLALPLVIAEQADLDRPGVMEALAETGTAIIALPESWSGTARILRSRTPMATQREASADVIIEMLTSGTTGKPKRVALTRNAFQHSFDSALRYEANRNGEIVPQLRSGVQILIAPLTHIGGVWGAINGIASGRRTVLLEKFRVEPWRQAVAKYRPIVAGATSAGLRMILDAEVPKEDLASLRVLTAGAAPVEPDVIDAFWERYGIPVLANYGATEFAGPVAGWSLPDFKAHYADKRGAAGRLHRDVEGRVVDPQTDAILPPMTEGVLELKSPQLPDPDNWLRTTDKAKIDTDNFLWITGRADSAIIRGGFKVQPDDVVRALESHPAIREAVVVAIPDARLGQVPGAAIILRARAKAPTEADLIAYLRDRLLPYQVPVVFRIVDDVPRSASLKPILPDVAALLVALAKRPNQ</sequence>
<evidence type="ECO:0000256" key="1">
    <source>
        <dbReference type="ARBA" id="ARBA00006432"/>
    </source>
</evidence>
<dbReference type="InterPro" id="IPR042099">
    <property type="entry name" value="ANL_N_sf"/>
</dbReference>
<protein>
    <submittedName>
        <fullName evidence="5">Long-chain fatty acid--CoA ligase</fullName>
    </submittedName>
</protein>
<dbReference type="CDD" id="cd04433">
    <property type="entry name" value="AFD_class_I"/>
    <property type="match status" value="1"/>
</dbReference>
<proteinExistence type="inferred from homology"/>
<gene>
    <name evidence="5" type="ORF">D3Y57_05225</name>
</gene>
<dbReference type="OrthoDB" id="9803968at2"/>
<dbReference type="InterPro" id="IPR025110">
    <property type="entry name" value="AMP-bd_C"/>
</dbReference>
<feature type="domain" description="AMP-binding enzyme C-terminal" evidence="4">
    <location>
        <begin position="430"/>
        <end position="502"/>
    </location>
</feature>
<evidence type="ECO:0000259" key="3">
    <source>
        <dbReference type="Pfam" id="PF00501"/>
    </source>
</evidence>
<evidence type="ECO:0000313" key="6">
    <source>
        <dbReference type="Proteomes" id="UP000276254"/>
    </source>
</evidence>